<evidence type="ECO:0000259" key="1">
    <source>
        <dbReference type="Pfam" id="PF00578"/>
    </source>
</evidence>
<dbReference type="SUPFAM" id="SSF52833">
    <property type="entry name" value="Thioredoxin-like"/>
    <property type="match status" value="1"/>
</dbReference>
<name>A0A645DYS3_9ZZZZ</name>
<feature type="domain" description="Alkyl hydroperoxide reductase subunit C/ Thiol specific antioxidant" evidence="1">
    <location>
        <begin position="6"/>
        <end position="157"/>
    </location>
</feature>
<comment type="caution">
    <text evidence="2">The sequence shown here is derived from an EMBL/GenBank/DDBJ whole genome shotgun (WGS) entry which is preliminary data.</text>
</comment>
<accession>A0A645DYS3</accession>
<dbReference type="GO" id="GO:0016209">
    <property type="term" value="F:antioxidant activity"/>
    <property type="evidence" value="ECO:0007669"/>
    <property type="project" value="InterPro"/>
</dbReference>
<dbReference type="EMBL" id="VSSQ01041058">
    <property type="protein sequence ID" value="MPM94419.1"/>
    <property type="molecule type" value="Genomic_DNA"/>
</dbReference>
<dbReference type="CDD" id="cd02970">
    <property type="entry name" value="PRX_like2"/>
    <property type="match status" value="1"/>
</dbReference>
<dbReference type="InterPro" id="IPR000866">
    <property type="entry name" value="AhpC/TSA"/>
</dbReference>
<dbReference type="Gene3D" id="3.40.30.10">
    <property type="entry name" value="Glutaredoxin"/>
    <property type="match status" value="1"/>
</dbReference>
<dbReference type="Pfam" id="PF00578">
    <property type="entry name" value="AhpC-TSA"/>
    <property type="match status" value="1"/>
</dbReference>
<evidence type="ECO:0000313" key="2">
    <source>
        <dbReference type="EMBL" id="MPM94419.1"/>
    </source>
</evidence>
<dbReference type="InterPro" id="IPR036249">
    <property type="entry name" value="Thioredoxin-like_sf"/>
</dbReference>
<sequence length="180" mass="19899">MAKLQVGDVMPDFSFDTPFSRSNTLAQATGKSKTAIVFLRYYGCTLCRLDLAQYKAGYAELQQAGGRLLVVLQSDADLLRQELEGENRFPFDIVCDPKGDLYRQFDILPAESKAKMAGPGTLAKIAKATAAGHRHGRYEGDELQLPAAFVLDADRRVLFAHYAKTVDDVPTARQLAEQLR</sequence>
<dbReference type="GO" id="GO:0016491">
    <property type="term" value="F:oxidoreductase activity"/>
    <property type="evidence" value="ECO:0007669"/>
    <property type="project" value="InterPro"/>
</dbReference>
<gene>
    <name evidence="2" type="ORF">SDC9_141565</name>
</gene>
<dbReference type="AlphaFoldDB" id="A0A645DYS3"/>
<proteinExistence type="predicted"/>
<organism evidence="2">
    <name type="scientific">bioreactor metagenome</name>
    <dbReference type="NCBI Taxonomy" id="1076179"/>
    <lineage>
        <taxon>unclassified sequences</taxon>
        <taxon>metagenomes</taxon>
        <taxon>ecological metagenomes</taxon>
    </lineage>
</organism>
<reference evidence="2" key="1">
    <citation type="submission" date="2019-08" db="EMBL/GenBank/DDBJ databases">
        <authorList>
            <person name="Kucharzyk K."/>
            <person name="Murdoch R.W."/>
            <person name="Higgins S."/>
            <person name="Loffler F."/>
        </authorList>
    </citation>
    <scope>NUCLEOTIDE SEQUENCE</scope>
</reference>
<protein>
    <recommendedName>
        <fullName evidence="1">Alkyl hydroperoxide reductase subunit C/ Thiol specific antioxidant domain-containing protein</fullName>
    </recommendedName>
</protein>